<dbReference type="InterPro" id="IPR036534">
    <property type="entry name" value="GAR_dom_sf"/>
</dbReference>
<reference evidence="6" key="1">
    <citation type="journal article" date="2023" name="Mol. Biol. Evol.">
        <title>Third-Generation Sequencing Reveals the Adaptive Role of the Epigenome in Three Deep-Sea Polychaetes.</title>
        <authorList>
            <person name="Perez M."/>
            <person name="Aroh O."/>
            <person name="Sun Y."/>
            <person name="Lan Y."/>
            <person name="Juniper S.K."/>
            <person name="Young C.R."/>
            <person name="Angers B."/>
            <person name="Qian P.Y."/>
        </authorList>
    </citation>
    <scope>NUCLEOTIDE SEQUENCE</scope>
    <source>
        <strain evidence="6">P08H-3</strain>
    </source>
</reference>
<dbReference type="Pfam" id="PF02187">
    <property type="entry name" value="GAS2"/>
    <property type="match status" value="1"/>
</dbReference>
<proteinExistence type="predicted"/>
<evidence type="ECO:0000256" key="2">
    <source>
        <dbReference type="ARBA" id="ARBA00022490"/>
    </source>
</evidence>
<protein>
    <recommendedName>
        <fullName evidence="5">GAR domain-containing protein</fullName>
    </recommendedName>
</protein>
<feature type="compositionally biased region" description="Polar residues" evidence="4">
    <location>
        <begin position="96"/>
        <end position="113"/>
    </location>
</feature>
<dbReference type="GO" id="GO:0051764">
    <property type="term" value="P:actin crosslink formation"/>
    <property type="evidence" value="ECO:0007669"/>
    <property type="project" value="TreeGrafter"/>
</dbReference>
<dbReference type="EMBL" id="JAODUP010000430">
    <property type="protein sequence ID" value="KAK2149939.1"/>
    <property type="molecule type" value="Genomic_DNA"/>
</dbReference>
<name>A0AAD9JBT7_9ANNE</name>
<dbReference type="SUPFAM" id="SSF143575">
    <property type="entry name" value="GAS2 domain-like"/>
    <property type="match status" value="1"/>
</dbReference>
<gene>
    <name evidence="6" type="ORF">LSH36_430g03073</name>
</gene>
<dbReference type="GO" id="GO:0008017">
    <property type="term" value="F:microtubule binding"/>
    <property type="evidence" value="ECO:0007669"/>
    <property type="project" value="InterPro"/>
</dbReference>
<keyword evidence="2" id="KW-0963">Cytoplasm</keyword>
<evidence type="ECO:0000313" key="6">
    <source>
        <dbReference type="EMBL" id="KAK2149939.1"/>
    </source>
</evidence>
<dbReference type="GO" id="GO:0001578">
    <property type="term" value="P:microtubule bundle formation"/>
    <property type="evidence" value="ECO:0007669"/>
    <property type="project" value="TreeGrafter"/>
</dbReference>
<organism evidence="6 7">
    <name type="scientific">Paralvinella palmiformis</name>
    <dbReference type="NCBI Taxonomy" id="53620"/>
    <lineage>
        <taxon>Eukaryota</taxon>
        <taxon>Metazoa</taxon>
        <taxon>Spiralia</taxon>
        <taxon>Lophotrochozoa</taxon>
        <taxon>Annelida</taxon>
        <taxon>Polychaeta</taxon>
        <taxon>Sedentaria</taxon>
        <taxon>Canalipalpata</taxon>
        <taxon>Terebellida</taxon>
        <taxon>Terebelliformia</taxon>
        <taxon>Alvinellidae</taxon>
        <taxon>Paralvinella</taxon>
    </lineage>
</organism>
<feature type="compositionally biased region" description="Low complexity" evidence="4">
    <location>
        <begin position="165"/>
        <end position="203"/>
    </location>
</feature>
<dbReference type="GO" id="GO:0001725">
    <property type="term" value="C:stress fiber"/>
    <property type="evidence" value="ECO:0007669"/>
    <property type="project" value="TreeGrafter"/>
</dbReference>
<dbReference type="InterPro" id="IPR003108">
    <property type="entry name" value="GAR_dom"/>
</dbReference>
<feature type="compositionally biased region" description="Polar residues" evidence="4">
    <location>
        <begin position="146"/>
        <end position="164"/>
    </location>
</feature>
<evidence type="ECO:0000256" key="1">
    <source>
        <dbReference type="ARBA" id="ARBA00004245"/>
    </source>
</evidence>
<sequence>MFAFFTLFQFGEKGKMYLVRFLNSTVMVRVGGGWVTLQEFLQANDPCRAKGRTNTELHEQFVLPDGSHQTRAAFMSRRRSQPSNGGSPAGALGSKLSGSATCLTSTGKSNKSATKSKRSMALKSRSCMDLSREGDSLLKRGPNPPVTGSRTSTPRRGSGQTTDATPHSGRRTPTTTTPRSTIANGRSTPTGRRTPTGAVTPTGSRSRSPGRLATPKVAGSARSNPGSKSSTSSRTSVGSRSSTGSGTPGARTPMGSRTPTGSRTPQSQRSRSPVSARSDSSTQRKLASATRTMKF</sequence>
<dbReference type="GO" id="GO:0031110">
    <property type="term" value="P:regulation of microtubule polymerization or depolymerization"/>
    <property type="evidence" value="ECO:0007669"/>
    <property type="project" value="TreeGrafter"/>
</dbReference>
<dbReference type="GO" id="GO:0035371">
    <property type="term" value="C:microtubule plus-end"/>
    <property type="evidence" value="ECO:0007669"/>
    <property type="project" value="TreeGrafter"/>
</dbReference>
<feature type="compositionally biased region" description="Polar residues" evidence="4">
    <location>
        <begin position="283"/>
        <end position="295"/>
    </location>
</feature>
<evidence type="ECO:0000256" key="3">
    <source>
        <dbReference type="ARBA" id="ARBA00023212"/>
    </source>
</evidence>
<dbReference type="PANTHER" id="PTHR46756:SF18">
    <property type="entry name" value="GAS2-LIKE PROTEIN PICKLED EGGS"/>
    <property type="match status" value="1"/>
</dbReference>
<dbReference type="Gene3D" id="3.30.920.20">
    <property type="entry name" value="Gas2-like domain"/>
    <property type="match status" value="1"/>
</dbReference>
<feature type="domain" description="GAR" evidence="5">
    <location>
        <begin position="1"/>
        <end position="48"/>
    </location>
</feature>
<dbReference type="GO" id="GO:0005737">
    <property type="term" value="C:cytoplasm"/>
    <property type="evidence" value="ECO:0007669"/>
    <property type="project" value="TreeGrafter"/>
</dbReference>
<feature type="region of interest" description="Disordered" evidence="4">
    <location>
        <begin position="74"/>
        <end position="295"/>
    </location>
</feature>
<dbReference type="GO" id="GO:1904825">
    <property type="term" value="P:protein localization to microtubule plus-end"/>
    <property type="evidence" value="ECO:0007669"/>
    <property type="project" value="TreeGrafter"/>
</dbReference>
<dbReference type="SMART" id="SM00243">
    <property type="entry name" value="GAS2"/>
    <property type="match status" value="1"/>
</dbReference>
<dbReference type="Proteomes" id="UP001208570">
    <property type="component" value="Unassembled WGS sequence"/>
</dbReference>
<comment type="caution">
    <text evidence="6">The sequence shown here is derived from an EMBL/GenBank/DDBJ whole genome shotgun (WGS) entry which is preliminary data.</text>
</comment>
<dbReference type="PANTHER" id="PTHR46756">
    <property type="entry name" value="TRANSGELIN"/>
    <property type="match status" value="1"/>
</dbReference>
<dbReference type="GO" id="GO:0008093">
    <property type="term" value="F:cytoskeletal anchor activity"/>
    <property type="evidence" value="ECO:0007669"/>
    <property type="project" value="TreeGrafter"/>
</dbReference>
<evidence type="ECO:0000256" key="4">
    <source>
        <dbReference type="SAM" id="MobiDB-lite"/>
    </source>
</evidence>
<keyword evidence="7" id="KW-1185">Reference proteome</keyword>
<evidence type="ECO:0000259" key="5">
    <source>
        <dbReference type="PROSITE" id="PS51460"/>
    </source>
</evidence>
<feature type="compositionally biased region" description="Low complexity" evidence="4">
    <location>
        <begin position="262"/>
        <end position="281"/>
    </location>
</feature>
<dbReference type="PROSITE" id="PS51460">
    <property type="entry name" value="GAR"/>
    <property type="match status" value="1"/>
</dbReference>
<dbReference type="AlphaFoldDB" id="A0AAD9JBT7"/>
<comment type="subcellular location">
    <subcellularLocation>
        <location evidence="1">Cytoplasm</location>
        <location evidence="1">Cytoskeleton</location>
    </subcellularLocation>
</comment>
<dbReference type="GO" id="GO:0051015">
    <property type="term" value="F:actin filament binding"/>
    <property type="evidence" value="ECO:0007669"/>
    <property type="project" value="TreeGrafter"/>
</dbReference>
<dbReference type="GO" id="GO:0005884">
    <property type="term" value="C:actin filament"/>
    <property type="evidence" value="ECO:0007669"/>
    <property type="project" value="TreeGrafter"/>
</dbReference>
<accession>A0AAD9JBT7</accession>
<evidence type="ECO:0000313" key="7">
    <source>
        <dbReference type="Proteomes" id="UP001208570"/>
    </source>
</evidence>
<keyword evidence="3" id="KW-0206">Cytoskeleton</keyword>
<feature type="compositionally biased region" description="Low complexity" evidence="4">
    <location>
        <begin position="222"/>
        <end position="253"/>
    </location>
</feature>